<proteinExistence type="predicted"/>
<keyword evidence="3" id="KW-1185">Reference proteome</keyword>
<accession>A0ABQ9TL60</accession>
<evidence type="ECO:0000313" key="3">
    <source>
        <dbReference type="Proteomes" id="UP001266305"/>
    </source>
</evidence>
<sequence>MPGFHDGSQKANSHRHSKLPNSKEAKRRKLSTGFCHADLMPIPAVNVNRHHVVQVVSNDPAVQKQPMLTNASDKPGHKCHLTPQEVL</sequence>
<feature type="region of interest" description="Disordered" evidence="1">
    <location>
        <begin position="1"/>
        <end position="30"/>
    </location>
</feature>
<protein>
    <submittedName>
        <fullName evidence="2">Uncharacterized protein</fullName>
    </submittedName>
</protein>
<organism evidence="2 3">
    <name type="scientific">Saguinus oedipus</name>
    <name type="common">Cotton-top tamarin</name>
    <name type="synonym">Oedipomidas oedipus</name>
    <dbReference type="NCBI Taxonomy" id="9490"/>
    <lineage>
        <taxon>Eukaryota</taxon>
        <taxon>Metazoa</taxon>
        <taxon>Chordata</taxon>
        <taxon>Craniata</taxon>
        <taxon>Vertebrata</taxon>
        <taxon>Euteleostomi</taxon>
        <taxon>Mammalia</taxon>
        <taxon>Eutheria</taxon>
        <taxon>Euarchontoglires</taxon>
        <taxon>Primates</taxon>
        <taxon>Haplorrhini</taxon>
        <taxon>Platyrrhini</taxon>
        <taxon>Cebidae</taxon>
        <taxon>Callitrichinae</taxon>
        <taxon>Saguinus</taxon>
    </lineage>
</organism>
<name>A0ABQ9TL60_SAGOE</name>
<gene>
    <name evidence="2" type="ORF">P7K49_036803</name>
</gene>
<dbReference type="EMBL" id="JASSZA010000021">
    <property type="protein sequence ID" value="KAK2085503.1"/>
    <property type="molecule type" value="Genomic_DNA"/>
</dbReference>
<comment type="caution">
    <text evidence="2">The sequence shown here is derived from an EMBL/GenBank/DDBJ whole genome shotgun (WGS) entry which is preliminary data.</text>
</comment>
<reference evidence="2 3" key="1">
    <citation type="submission" date="2023-05" db="EMBL/GenBank/DDBJ databases">
        <title>B98-5 Cell Line De Novo Hybrid Assembly: An Optical Mapping Approach.</title>
        <authorList>
            <person name="Kananen K."/>
            <person name="Auerbach J.A."/>
            <person name="Kautto E."/>
            <person name="Blachly J.S."/>
        </authorList>
    </citation>
    <scope>NUCLEOTIDE SEQUENCE [LARGE SCALE GENOMIC DNA]</scope>
    <source>
        <strain evidence="2">B95-8</strain>
        <tissue evidence="2">Cell line</tissue>
    </source>
</reference>
<evidence type="ECO:0000313" key="2">
    <source>
        <dbReference type="EMBL" id="KAK2085503.1"/>
    </source>
</evidence>
<dbReference type="Proteomes" id="UP001266305">
    <property type="component" value="Unassembled WGS sequence"/>
</dbReference>
<feature type="region of interest" description="Disordered" evidence="1">
    <location>
        <begin position="58"/>
        <end position="87"/>
    </location>
</feature>
<evidence type="ECO:0000256" key="1">
    <source>
        <dbReference type="SAM" id="MobiDB-lite"/>
    </source>
</evidence>